<evidence type="ECO:0008006" key="4">
    <source>
        <dbReference type="Google" id="ProtNLM"/>
    </source>
</evidence>
<name>A0A1H0UAR4_9CLOT</name>
<dbReference type="AlphaFoldDB" id="A0A1H0UAR4"/>
<organism evidence="2 3">
    <name type="scientific">Clostridium gasigenes</name>
    <dbReference type="NCBI Taxonomy" id="94869"/>
    <lineage>
        <taxon>Bacteria</taxon>
        <taxon>Bacillati</taxon>
        <taxon>Bacillota</taxon>
        <taxon>Clostridia</taxon>
        <taxon>Eubacteriales</taxon>
        <taxon>Clostridiaceae</taxon>
        <taxon>Clostridium</taxon>
    </lineage>
</organism>
<feature type="transmembrane region" description="Helical" evidence="1">
    <location>
        <begin position="7"/>
        <end position="31"/>
    </location>
</feature>
<keyword evidence="1" id="KW-0472">Membrane</keyword>
<accession>A0A1H0UAR4</accession>
<evidence type="ECO:0000256" key="1">
    <source>
        <dbReference type="SAM" id="Phobius"/>
    </source>
</evidence>
<dbReference type="STRING" id="94869.SAMN04488529_11011"/>
<gene>
    <name evidence="2" type="ORF">SAMN04488529_11011</name>
</gene>
<keyword evidence="1" id="KW-0812">Transmembrane</keyword>
<keyword evidence="3" id="KW-1185">Reference proteome</keyword>
<proteinExistence type="predicted"/>
<feature type="transmembrane region" description="Helical" evidence="1">
    <location>
        <begin position="43"/>
        <end position="60"/>
    </location>
</feature>
<evidence type="ECO:0000313" key="3">
    <source>
        <dbReference type="Proteomes" id="UP000198597"/>
    </source>
</evidence>
<feature type="transmembrane region" description="Helical" evidence="1">
    <location>
        <begin position="72"/>
        <end position="94"/>
    </location>
</feature>
<feature type="transmembrane region" description="Helical" evidence="1">
    <location>
        <begin position="135"/>
        <end position="157"/>
    </location>
</feature>
<keyword evidence="1" id="KW-1133">Transmembrane helix</keyword>
<sequence length="235" mass="27096">MMIGSIILKYILISILISLIFGITVLTNNITNKINRGKLINPYSFQLGSLLIFIVIWFFNKSKIEIFEVSRLVNWDNIVLMLITIIPTSVIVYWKNTDRTEKLFRLVDFLDGASMEIPQRLLVQNMFVILNVNTIIYGSMTLAIVLNSLIWVQFIIVQEFICGRKVTKKIMPEVIASIWFSIWVGILYSISGNIIVPMIAHGLERMVAHWLKVNLKEAIIKCLKKARNIVKLKRI</sequence>
<evidence type="ECO:0000313" key="2">
    <source>
        <dbReference type="EMBL" id="SDP63357.1"/>
    </source>
</evidence>
<dbReference type="EMBL" id="FNJM01000010">
    <property type="protein sequence ID" value="SDP63357.1"/>
    <property type="molecule type" value="Genomic_DNA"/>
</dbReference>
<reference evidence="2 3" key="1">
    <citation type="submission" date="2016-10" db="EMBL/GenBank/DDBJ databases">
        <authorList>
            <person name="de Groot N.N."/>
        </authorList>
    </citation>
    <scope>NUCLEOTIDE SEQUENCE [LARGE SCALE GENOMIC DNA]</scope>
    <source>
        <strain evidence="2 3">DSM 12272</strain>
    </source>
</reference>
<feature type="transmembrane region" description="Helical" evidence="1">
    <location>
        <begin position="178"/>
        <end position="200"/>
    </location>
</feature>
<dbReference type="Proteomes" id="UP000198597">
    <property type="component" value="Unassembled WGS sequence"/>
</dbReference>
<protein>
    <recommendedName>
        <fullName evidence="4">CAAX protease self-immunity</fullName>
    </recommendedName>
</protein>